<dbReference type="PANTHER" id="PTHR11062">
    <property type="entry name" value="EXOSTOSIN HEPARAN SULFATE GLYCOSYLTRANSFERASE -RELATED"/>
    <property type="match status" value="1"/>
</dbReference>
<organism evidence="8 9">
    <name type="scientific">Lupinus luteus</name>
    <name type="common">European yellow lupine</name>
    <dbReference type="NCBI Taxonomy" id="3873"/>
    <lineage>
        <taxon>Eukaryota</taxon>
        <taxon>Viridiplantae</taxon>
        <taxon>Streptophyta</taxon>
        <taxon>Embryophyta</taxon>
        <taxon>Tracheophyta</taxon>
        <taxon>Spermatophyta</taxon>
        <taxon>Magnoliopsida</taxon>
        <taxon>eudicotyledons</taxon>
        <taxon>Gunneridae</taxon>
        <taxon>Pentapetalae</taxon>
        <taxon>rosids</taxon>
        <taxon>fabids</taxon>
        <taxon>Fabales</taxon>
        <taxon>Fabaceae</taxon>
        <taxon>Papilionoideae</taxon>
        <taxon>50 kb inversion clade</taxon>
        <taxon>genistoids sensu lato</taxon>
        <taxon>core genistoids</taxon>
        <taxon>Genisteae</taxon>
        <taxon>Lupinus</taxon>
    </lineage>
</organism>
<gene>
    <name evidence="8" type="ORF">LLUT_LOCUS14813</name>
</gene>
<dbReference type="GO" id="GO:0000139">
    <property type="term" value="C:Golgi membrane"/>
    <property type="evidence" value="ECO:0007669"/>
    <property type="project" value="UniProtKB-SubCell"/>
</dbReference>
<accession>A0AAV1WWP7</accession>
<comment type="subcellular location">
    <subcellularLocation>
        <location evidence="1">Golgi apparatus membrane</location>
        <topology evidence="1">Single-pass type II membrane protein</topology>
    </subcellularLocation>
</comment>
<dbReference type="InterPro" id="IPR040911">
    <property type="entry name" value="Exostosin_GT47"/>
</dbReference>
<keyword evidence="6" id="KW-0812">Transmembrane</keyword>
<evidence type="ECO:0000313" key="8">
    <source>
        <dbReference type="EMBL" id="CAL0313753.1"/>
    </source>
</evidence>
<proteinExistence type="inferred from homology"/>
<dbReference type="EMBL" id="CAXHTB010000010">
    <property type="protein sequence ID" value="CAL0313753.1"/>
    <property type="molecule type" value="Genomic_DNA"/>
</dbReference>
<dbReference type="GO" id="GO:0016757">
    <property type="term" value="F:glycosyltransferase activity"/>
    <property type="evidence" value="ECO:0007669"/>
    <property type="project" value="UniProtKB-KW"/>
</dbReference>
<evidence type="ECO:0000259" key="7">
    <source>
        <dbReference type="Pfam" id="PF03016"/>
    </source>
</evidence>
<evidence type="ECO:0000256" key="2">
    <source>
        <dbReference type="ARBA" id="ARBA00010271"/>
    </source>
</evidence>
<sequence length="573" mass="66314">MHSSSQIIPVQYHLETRDGVLRLWSLGVVQMQKAFQHTASILLRELLRRCFGYKVDWRRLFLLMTVLAVSGIISQILVLSYLSHSWFLSHETDSSYRSLSSIIQSNKFIKEARRQQIQIILPNPFLLPKSSNKLVQSVSVEPDKVEAQPTNYSINGSVKDKKLADTTKITTSSPSDGFVPSYDQRRIRLLPPNEALVYAKKEVDHAPSVSEVPDLYAPLFRNISVFKRSYELMEAILKVYIYPDGTRPIFHKSSLKGIYASEGWFMKLMEENKQFLTKDPEKAHLFYLPYSARQMALKLYVPGSHDLKPLSIFLRDYVNKIAAKYPFWNRTHGSDHFLVACHDWGPYTVSGHKELHRNTIKALCNADVSERIFIAGRDVSLPETTIRAPKKPLRYLGGNRVSLRPILAFFAGNMHGRVRPTLLKYWGDHVDAEMKIYKRLPLRVARKMNYIQHMKSSKYCICPMGFEVNSPRIVEAIYYECVPVIIADNFVLPFSEVLDWSVFSVVVAEKDIPNLKDILLSIPMTKYLTMQNNVKMVQKHFLWNPRPIRYDLFHMILHSIWFNKLNQIQTSEI</sequence>
<name>A0AAV1WWP7_LUPLU</name>
<evidence type="ECO:0000256" key="6">
    <source>
        <dbReference type="SAM" id="Phobius"/>
    </source>
</evidence>
<comment type="caution">
    <text evidence="8">The sequence shown here is derived from an EMBL/GenBank/DDBJ whole genome shotgun (WGS) entry which is preliminary data.</text>
</comment>
<feature type="transmembrane region" description="Helical" evidence="6">
    <location>
        <begin position="60"/>
        <end position="82"/>
    </location>
</feature>
<reference evidence="8 9" key="1">
    <citation type="submission" date="2024-03" db="EMBL/GenBank/DDBJ databases">
        <authorList>
            <person name="Martinez-Hernandez J."/>
        </authorList>
    </citation>
    <scope>NUCLEOTIDE SEQUENCE [LARGE SCALE GENOMIC DNA]</scope>
</reference>
<comment type="similarity">
    <text evidence="2">Belongs to the glycosyltransferase 47 family.</text>
</comment>
<dbReference type="Pfam" id="PF03016">
    <property type="entry name" value="Exostosin_GT47"/>
    <property type="match status" value="1"/>
</dbReference>
<dbReference type="InterPro" id="IPR004263">
    <property type="entry name" value="Exostosin"/>
</dbReference>
<evidence type="ECO:0000256" key="5">
    <source>
        <dbReference type="ARBA" id="ARBA00023034"/>
    </source>
</evidence>
<keyword evidence="4" id="KW-0735">Signal-anchor</keyword>
<evidence type="ECO:0000256" key="1">
    <source>
        <dbReference type="ARBA" id="ARBA00004323"/>
    </source>
</evidence>
<keyword evidence="3" id="KW-0808">Transferase</keyword>
<dbReference type="PANTHER" id="PTHR11062:SF59">
    <property type="entry name" value="EXOSTOSIN FAMILY PROTEIN"/>
    <property type="match status" value="1"/>
</dbReference>
<keyword evidence="6" id="KW-1133">Transmembrane helix</keyword>
<dbReference type="Proteomes" id="UP001497480">
    <property type="component" value="Unassembled WGS sequence"/>
</dbReference>
<keyword evidence="9" id="KW-1185">Reference proteome</keyword>
<protein>
    <recommendedName>
        <fullName evidence="7">Exostosin GT47 domain-containing protein</fullName>
    </recommendedName>
</protein>
<keyword evidence="3" id="KW-0328">Glycosyltransferase</keyword>
<keyword evidence="5" id="KW-0333">Golgi apparatus</keyword>
<evidence type="ECO:0000256" key="3">
    <source>
        <dbReference type="ARBA" id="ARBA00022676"/>
    </source>
</evidence>
<evidence type="ECO:0000256" key="4">
    <source>
        <dbReference type="ARBA" id="ARBA00022968"/>
    </source>
</evidence>
<evidence type="ECO:0000313" key="9">
    <source>
        <dbReference type="Proteomes" id="UP001497480"/>
    </source>
</evidence>
<feature type="domain" description="Exostosin GT47" evidence="7">
    <location>
        <begin position="236"/>
        <end position="520"/>
    </location>
</feature>
<keyword evidence="6" id="KW-0472">Membrane</keyword>
<dbReference type="AlphaFoldDB" id="A0AAV1WWP7"/>